<organism evidence="1">
    <name type="scientific">Lepeophtheirus salmonis</name>
    <name type="common">Salmon louse</name>
    <name type="synonym">Caligus salmonis</name>
    <dbReference type="NCBI Taxonomy" id="72036"/>
    <lineage>
        <taxon>Eukaryota</taxon>
        <taxon>Metazoa</taxon>
        <taxon>Ecdysozoa</taxon>
        <taxon>Arthropoda</taxon>
        <taxon>Crustacea</taxon>
        <taxon>Multicrustacea</taxon>
        <taxon>Hexanauplia</taxon>
        <taxon>Copepoda</taxon>
        <taxon>Siphonostomatoida</taxon>
        <taxon>Caligidae</taxon>
        <taxon>Lepeophtheirus</taxon>
    </lineage>
</organism>
<name>A0A0K2UGT1_LEPSM</name>
<sequence length="28" mass="3327">MKYKTSQETKKKLDKQYGDFAPSIKTVY</sequence>
<proteinExistence type="predicted"/>
<accession>A0A0K2UGT1</accession>
<reference evidence="1" key="1">
    <citation type="submission" date="2014-05" db="EMBL/GenBank/DDBJ databases">
        <authorList>
            <person name="Chronopoulou M."/>
        </authorList>
    </citation>
    <scope>NUCLEOTIDE SEQUENCE</scope>
    <source>
        <tissue evidence="1">Whole organism</tissue>
    </source>
</reference>
<protein>
    <submittedName>
        <fullName evidence="1">Uncharacterized protein</fullName>
    </submittedName>
</protein>
<dbReference type="EMBL" id="HACA01019520">
    <property type="protein sequence ID" value="CDW36881.1"/>
    <property type="molecule type" value="Transcribed_RNA"/>
</dbReference>
<dbReference type="AlphaFoldDB" id="A0A0K2UGT1"/>
<evidence type="ECO:0000313" key="1">
    <source>
        <dbReference type="EMBL" id="CDW36881.1"/>
    </source>
</evidence>